<evidence type="ECO:0000313" key="4">
    <source>
        <dbReference type="EMBL" id="MFC3461138.1"/>
    </source>
</evidence>
<dbReference type="InterPro" id="IPR050640">
    <property type="entry name" value="Bact_2-comp_sensor_kinase"/>
</dbReference>
<feature type="transmembrane region" description="Helical" evidence="1">
    <location>
        <begin position="106"/>
        <end position="132"/>
    </location>
</feature>
<keyword evidence="1" id="KW-0812">Transmembrane</keyword>
<keyword evidence="1" id="KW-1133">Transmembrane helix</keyword>
<evidence type="ECO:0000259" key="2">
    <source>
        <dbReference type="Pfam" id="PF02518"/>
    </source>
</evidence>
<keyword evidence="4" id="KW-0418">Kinase</keyword>
<dbReference type="Proteomes" id="UP001595665">
    <property type="component" value="Unassembled WGS sequence"/>
</dbReference>
<dbReference type="EMBL" id="JBHRVV010000001">
    <property type="protein sequence ID" value="MFC3461138.1"/>
    <property type="molecule type" value="Genomic_DNA"/>
</dbReference>
<feature type="domain" description="Histidine kinase/HSP90-like ATPase" evidence="2">
    <location>
        <begin position="278"/>
        <end position="369"/>
    </location>
</feature>
<reference evidence="5" key="1">
    <citation type="journal article" date="2019" name="Int. J. Syst. Evol. Microbiol.">
        <title>The Global Catalogue of Microorganisms (GCM) 10K type strain sequencing project: providing services to taxonomists for standard genome sequencing and annotation.</title>
        <authorList>
            <consortium name="The Broad Institute Genomics Platform"/>
            <consortium name="The Broad Institute Genome Sequencing Center for Infectious Disease"/>
            <person name="Wu L."/>
            <person name="Ma J."/>
        </authorList>
    </citation>
    <scope>NUCLEOTIDE SEQUENCE [LARGE SCALE GENOMIC DNA]</scope>
    <source>
        <strain evidence="5">CCM 7480</strain>
    </source>
</reference>
<gene>
    <name evidence="4" type="ORF">ACFOPH_23300</name>
</gene>
<evidence type="ECO:0000256" key="1">
    <source>
        <dbReference type="SAM" id="Phobius"/>
    </source>
</evidence>
<dbReference type="RefSeq" id="WP_379737484.1">
    <property type="nucleotide sequence ID" value="NZ_JBHRVV010000001.1"/>
</dbReference>
<dbReference type="Pfam" id="PF06580">
    <property type="entry name" value="His_kinase"/>
    <property type="match status" value="1"/>
</dbReference>
<feature type="transmembrane region" description="Helical" evidence="1">
    <location>
        <begin position="23"/>
        <end position="51"/>
    </location>
</feature>
<dbReference type="InterPro" id="IPR003594">
    <property type="entry name" value="HATPase_dom"/>
</dbReference>
<keyword evidence="5" id="KW-1185">Reference proteome</keyword>
<feature type="transmembrane region" description="Helical" evidence="1">
    <location>
        <begin position="147"/>
        <end position="164"/>
    </location>
</feature>
<dbReference type="Gene3D" id="3.30.565.10">
    <property type="entry name" value="Histidine kinase-like ATPase, C-terminal domain"/>
    <property type="match status" value="1"/>
</dbReference>
<dbReference type="InterPro" id="IPR010559">
    <property type="entry name" value="Sig_transdc_His_kin_internal"/>
</dbReference>
<dbReference type="SUPFAM" id="SSF55874">
    <property type="entry name" value="ATPase domain of HSP90 chaperone/DNA topoisomerase II/histidine kinase"/>
    <property type="match status" value="1"/>
</dbReference>
<protein>
    <submittedName>
        <fullName evidence="4">Sensor histidine kinase</fullName>
        <ecNumber evidence="4">2.7.13.3</ecNumber>
    </submittedName>
</protein>
<proteinExistence type="predicted"/>
<sequence length="372" mass="40703">MPSTLAQSWRSFWTLRKRRGGELWTHLVIAAALALLAWAALCLLGLAGVITVKVPDAAFLHRLLLGMLLLFLAIAWSMLAVVRLAEALLPDTMLARLSPVRDWRAAALVSLLLLAGLMLGNLVGSGLLALVYPDSEFFASSALRRQLRVLQFLPFLGIVAGLFWRGRLQRQAMQAQAAEAQLRLLQAQIEPHFLFNTLANIESLLDADPPRARAMLEAFSDHLRAGMGQLRVEETTLGAELEMAANYLRLLQIRMGARLRFAVDAGLEARAALLPPLLLQPLVENAIRHGLEPKVAGGEVRIEALVEEGRLRIRVVDDGLGQDAPSAGRGAGMALANIRARLRHRYGERASLNLRHADGTSATLELPYRTAS</sequence>
<keyword evidence="4" id="KW-0808">Transferase</keyword>
<evidence type="ECO:0000259" key="3">
    <source>
        <dbReference type="Pfam" id="PF06580"/>
    </source>
</evidence>
<dbReference type="EC" id="2.7.13.3" evidence="4"/>
<feature type="domain" description="Signal transduction histidine kinase internal region" evidence="3">
    <location>
        <begin position="180"/>
        <end position="259"/>
    </location>
</feature>
<dbReference type="PANTHER" id="PTHR34220:SF9">
    <property type="entry name" value="SIGNAL TRANSDUCTION HISTIDINE KINASE INTERNAL REGION DOMAIN-CONTAINING PROTEIN"/>
    <property type="match status" value="1"/>
</dbReference>
<keyword evidence="1" id="KW-0472">Membrane</keyword>
<name>A0ABV7PPG6_9BURK</name>
<dbReference type="Pfam" id="PF02518">
    <property type="entry name" value="HATPase_c"/>
    <property type="match status" value="1"/>
</dbReference>
<accession>A0ABV7PPG6</accession>
<dbReference type="PANTHER" id="PTHR34220">
    <property type="entry name" value="SENSOR HISTIDINE KINASE YPDA"/>
    <property type="match status" value="1"/>
</dbReference>
<organism evidence="4 5">
    <name type="scientific">Massilia haematophila</name>
    <dbReference type="NCBI Taxonomy" id="457923"/>
    <lineage>
        <taxon>Bacteria</taxon>
        <taxon>Pseudomonadati</taxon>
        <taxon>Pseudomonadota</taxon>
        <taxon>Betaproteobacteria</taxon>
        <taxon>Burkholderiales</taxon>
        <taxon>Oxalobacteraceae</taxon>
        <taxon>Telluria group</taxon>
        <taxon>Massilia</taxon>
    </lineage>
</organism>
<evidence type="ECO:0000313" key="5">
    <source>
        <dbReference type="Proteomes" id="UP001595665"/>
    </source>
</evidence>
<dbReference type="GO" id="GO:0004673">
    <property type="term" value="F:protein histidine kinase activity"/>
    <property type="evidence" value="ECO:0007669"/>
    <property type="project" value="UniProtKB-EC"/>
</dbReference>
<feature type="transmembrane region" description="Helical" evidence="1">
    <location>
        <begin position="63"/>
        <end position="85"/>
    </location>
</feature>
<comment type="caution">
    <text evidence="4">The sequence shown here is derived from an EMBL/GenBank/DDBJ whole genome shotgun (WGS) entry which is preliminary data.</text>
</comment>
<dbReference type="InterPro" id="IPR036890">
    <property type="entry name" value="HATPase_C_sf"/>
</dbReference>